<reference evidence="1" key="1">
    <citation type="submission" date="2020-02" db="EMBL/GenBank/DDBJ databases">
        <authorList>
            <person name="Palmer J.M."/>
        </authorList>
    </citation>
    <scope>NUCLEOTIDE SEQUENCE</scope>
    <source>
        <strain evidence="1">EPUS1.4</strain>
        <tissue evidence="1">Thallus</tissue>
    </source>
</reference>
<sequence>MEGERLHDEAHEMYKRLKPKPNQLKMFKIYHSEDLAVLVTQLSAVGKQLTASQLRVTLLNWPAAGPIRAKARNGIICTTIPLGGWLRTSSVRKDVTDAGASAEKGRDAVIR</sequence>
<comment type="caution">
    <text evidence="1">The sequence shown here is derived from an EMBL/GenBank/DDBJ whole genome shotgun (WGS) entry which is preliminary data.</text>
</comment>
<name>A0A8H7E050_9EURO</name>
<gene>
    <name evidence="1" type="ORF">GJ744_000553</name>
</gene>
<proteinExistence type="predicted"/>
<keyword evidence="2" id="KW-1185">Reference proteome</keyword>
<organism evidence="1 2">
    <name type="scientific">Endocarpon pusillum</name>
    <dbReference type="NCBI Taxonomy" id="364733"/>
    <lineage>
        <taxon>Eukaryota</taxon>
        <taxon>Fungi</taxon>
        <taxon>Dikarya</taxon>
        <taxon>Ascomycota</taxon>
        <taxon>Pezizomycotina</taxon>
        <taxon>Eurotiomycetes</taxon>
        <taxon>Chaetothyriomycetidae</taxon>
        <taxon>Verrucariales</taxon>
        <taxon>Verrucariaceae</taxon>
        <taxon>Endocarpon</taxon>
    </lineage>
</organism>
<dbReference type="Proteomes" id="UP000606974">
    <property type="component" value="Unassembled WGS sequence"/>
</dbReference>
<dbReference type="AlphaFoldDB" id="A0A8H7E050"/>
<dbReference type="EMBL" id="JAACFV010000103">
    <property type="protein sequence ID" value="KAF7505704.1"/>
    <property type="molecule type" value="Genomic_DNA"/>
</dbReference>
<accession>A0A8H7E050</accession>
<evidence type="ECO:0000313" key="1">
    <source>
        <dbReference type="EMBL" id="KAF7505704.1"/>
    </source>
</evidence>
<protein>
    <submittedName>
        <fullName evidence="1">Uncharacterized protein</fullName>
    </submittedName>
</protein>
<evidence type="ECO:0000313" key="2">
    <source>
        <dbReference type="Proteomes" id="UP000606974"/>
    </source>
</evidence>